<gene>
    <name evidence="2" type="ORF">T265_06838</name>
</gene>
<evidence type="ECO:0000313" key="2">
    <source>
        <dbReference type="EMBL" id="KER25734.1"/>
    </source>
</evidence>
<name>A0A075ACZ4_OPIVI</name>
<accession>A0A075ACZ4</accession>
<dbReference type="RefSeq" id="XP_009170484.1">
    <property type="nucleotide sequence ID" value="XM_009172220.1"/>
</dbReference>
<evidence type="ECO:0000256" key="1">
    <source>
        <dbReference type="SAM" id="SignalP"/>
    </source>
</evidence>
<dbReference type="AlphaFoldDB" id="A0A075ACZ4"/>
<dbReference type="Proteomes" id="UP000054324">
    <property type="component" value="Unassembled WGS sequence"/>
</dbReference>
<evidence type="ECO:0008006" key="4">
    <source>
        <dbReference type="Google" id="ProtNLM"/>
    </source>
</evidence>
<dbReference type="EMBL" id="KL596767">
    <property type="protein sequence ID" value="KER25734.1"/>
    <property type="molecule type" value="Genomic_DNA"/>
</dbReference>
<dbReference type="CTD" id="20321017"/>
<reference evidence="2 3" key="1">
    <citation type="submission" date="2013-11" db="EMBL/GenBank/DDBJ databases">
        <title>Opisthorchis viverrini - life in the bile duct.</title>
        <authorList>
            <person name="Young N.D."/>
            <person name="Nagarajan N."/>
            <person name="Lin S.J."/>
            <person name="Korhonen P.K."/>
            <person name="Jex A.R."/>
            <person name="Hall R.S."/>
            <person name="Safavi-Hemami H."/>
            <person name="Kaewkong W."/>
            <person name="Bertrand D."/>
            <person name="Gao S."/>
            <person name="Seet Q."/>
            <person name="Wongkham S."/>
            <person name="Teh B.T."/>
            <person name="Wongkham C."/>
            <person name="Intapan P.M."/>
            <person name="Maleewong W."/>
            <person name="Yang X."/>
            <person name="Hu M."/>
            <person name="Wang Z."/>
            <person name="Hofmann A."/>
            <person name="Sternberg P.W."/>
            <person name="Tan P."/>
            <person name="Wang J."/>
            <person name="Gasser R.B."/>
        </authorList>
    </citation>
    <scope>NUCLEOTIDE SEQUENCE [LARGE SCALE GENOMIC DNA]</scope>
</reference>
<feature type="chain" id="PRO_5001704587" description="Secreted protein" evidence="1">
    <location>
        <begin position="28"/>
        <end position="72"/>
    </location>
</feature>
<proteinExistence type="predicted"/>
<evidence type="ECO:0000313" key="3">
    <source>
        <dbReference type="Proteomes" id="UP000054324"/>
    </source>
</evidence>
<organism evidence="2 3">
    <name type="scientific">Opisthorchis viverrini</name>
    <name type="common">Southeast Asian liver fluke</name>
    <dbReference type="NCBI Taxonomy" id="6198"/>
    <lineage>
        <taxon>Eukaryota</taxon>
        <taxon>Metazoa</taxon>
        <taxon>Spiralia</taxon>
        <taxon>Lophotrochozoa</taxon>
        <taxon>Platyhelminthes</taxon>
        <taxon>Trematoda</taxon>
        <taxon>Digenea</taxon>
        <taxon>Opisthorchiida</taxon>
        <taxon>Opisthorchiata</taxon>
        <taxon>Opisthorchiidae</taxon>
        <taxon>Opisthorchis</taxon>
    </lineage>
</organism>
<protein>
    <recommendedName>
        <fullName evidence="4">Secreted protein</fullName>
    </recommendedName>
</protein>
<sequence length="72" mass="8291">MSVWFSPGTQLNLPFIVLLQAVLPCAPAPHCMTLRLPGYLREEFFDYKSLYWFAGLSLVQVKHSYSDELLLQ</sequence>
<feature type="signal peptide" evidence="1">
    <location>
        <begin position="1"/>
        <end position="27"/>
    </location>
</feature>
<keyword evidence="3" id="KW-1185">Reference proteome</keyword>
<dbReference type="STRING" id="6198.A0A075ACZ4"/>
<dbReference type="GeneID" id="20321017"/>
<keyword evidence="1" id="KW-0732">Signal</keyword>
<dbReference type="KEGG" id="ovi:T265_06838"/>